<dbReference type="Proteomes" id="UP000295718">
    <property type="component" value="Unassembled WGS sequence"/>
</dbReference>
<dbReference type="AlphaFoldDB" id="A0A4R1QME4"/>
<dbReference type="PANTHER" id="PTHR46438">
    <property type="entry name" value="ALPHA/BETA-HYDROLASES SUPERFAMILY PROTEIN"/>
    <property type="match status" value="1"/>
</dbReference>
<evidence type="ECO:0000313" key="3">
    <source>
        <dbReference type="Proteomes" id="UP000295718"/>
    </source>
</evidence>
<protein>
    <submittedName>
        <fullName evidence="2">Pimeloyl-ACP methyl ester carboxylesterase</fullName>
    </submittedName>
</protein>
<dbReference type="OrthoDB" id="9808398at2"/>
<dbReference type="EMBL" id="SLUO01000022">
    <property type="protein sequence ID" value="TCL54093.1"/>
    <property type="molecule type" value="Genomic_DNA"/>
</dbReference>
<dbReference type="InterPro" id="IPR000639">
    <property type="entry name" value="Epox_hydrolase-like"/>
</dbReference>
<sequence>MSNQIEKKHIRVNGVSITCYCAGGGNDTIVLLHGAGVDSAMLSWAEVIPLLSSRYQVIAPDLPGYGASDRIDGEYTLSFYTDIVKGLIEAFGGKPVILTGLSLGGGICLNMALTYPELIKILVPVDAWGLFDKLSWHRLTHWFIGSKLNDNLYAWTNKYPSIIRFSLKYSLFGDKSKVSDDLVTEILKAMLEPGADKPFMSFQRSEITPTGFTTDLFGRLEEIGSPTLLIHGTLDKAVPVKGAILSSKRIPDCEMHLMEGCKHWPQKERPEEFANALQSYLDRKL</sequence>
<dbReference type="InterPro" id="IPR000073">
    <property type="entry name" value="AB_hydrolase_1"/>
</dbReference>
<gene>
    <name evidence="2" type="ORF">EDD76_1229</name>
</gene>
<dbReference type="Pfam" id="PF00561">
    <property type="entry name" value="Abhydrolase_1"/>
    <property type="match status" value="1"/>
</dbReference>
<keyword evidence="3" id="KW-1185">Reference proteome</keyword>
<organism evidence="2 3">
    <name type="scientific">Kineothrix alysoides</name>
    <dbReference type="NCBI Taxonomy" id="1469948"/>
    <lineage>
        <taxon>Bacteria</taxon>
        <taxon>Bacillati</taxon>
        <taxon>Bacillota</taxon>
        <taxon>Clostridia</taxon>
        <taxon>Lachnospirales</taxon>
        <taxon>Lachnospiraceae</taxon>
        <taxon>Kineothrix</taxon>
    </lineage>
</organism>
<accession>A0A4R1QME4</accession>
<dbReference type="Gene3D" id="3.40.50.1820">
    <property type="entry name" value="alpha/beta hydrolase"/>
    <property type="match status" value="1"/>
</dbReference>
<feature type="domain" description="AB hydrolase-1" evidence="1">
    <location>
        <begin position="28"/>
        <end position="270"/>
    </location>
</feature>
<dbReference type="PRINTS" id="PR00412">
    <property type="entry name" value="EPOXHYDRLASE"/>
</dbReference>
<dbReference type="InterPro" id="IPR029058">
    <property type="entry name" value="AB_hydrolase_fold"/>
</dbReference>
<evidence type="ECO:0000259" key="1">
    <source>
        <dbReference type="Pfam" id="PF00561"/>
    </source>
</evidence>
<dbReference type="PANTHER" id="PTHR46438:SF11">
    <property type="entry name" value="LIPASE-RELATED"/>
    <property type="match status" value="1"/>
</dbReference>
<reference evidence="2 3" key="1">
    <citation type="submission" date="2019-03" db="EMBL/GenBank/DDBJ databases">
        <title>Genomic Encyclopedia of Type Strains, Phase IV (KMG-IV): sequencing the most valuable type-strain genomes for metagenomic binning, comparative biology and taxonomic classification.</title>
        <authorList>
            <person name="Goeker M."/>
        </authorList>
    </citation>
    <scope>NUCLEOTIDE SEQUENCE [LARGE SCALE GENOMIC DNA]</scope>
    <source>
        <strain evidence="2 3">DSM 100556</strain>
    </source>
</reference>
<dbReference type="GO" id="GO:0003824">
    <property type="term" value="F:catalytic activity"/>
    <property type="evidence" value="ECO:0007669"/>
    <property type="project" value="InterPro"/>
</dbReference>
<dbReference type="STRING" id="1469948.GCA_000732725_03264"/>
<dbReference type="PRINTS" id="PR00111">
    <property type="entry name" value="ABHYDROLASE"/>
</dbReference>
<comment type="caution">
    <text evidence="2">The sequence shown here is derived from an EMBL/GenBank/DDBJ whole genome shotgun (WGS) entry which is preliminary data.</text>
</comment>
<evidence type="ECO:0000313" key="2">
    <source>
        <dbReference type="EMBL" id="TCL54093.1"/>
    </source>
</evidence>
<dbReference type="SUPFAM" id="SSF53474">
    <property type="entry name" value="alpha/beta-Hydrolases"/>
    <property type="match status" value="1"/>
</dbReference>
<name>A0A4R1QME4_9FIRM</name>
<dbReference type="RefSeq" id="WP_031391899.1">
    <property type="nucleotide sequence ID" value="NZ_JPNB01000002.1"/>
</dbReference>
<proteinExistence type="predicted"/>